<dbReference type="Gene3D" id="3.30.420.40">
    <property type="match status" value="1"/>
</dbReference>
<dbReference type="InterPro" id="IPR050406">
    <property type="entry name" value="FGGY_Carb_Kinase"/>
</dbReference>
<dbReference type="InterPro" id="IPR043129">
    <property type="entry name" value="ATPase_NBD"/>
</dbReference>
<organism evidence="5">
    <name type="scientific">uncultured Gemmatimonadaceae bacterium</name>
    <dbReference type="NCBI Taxonomy" id="246130"/>
    <lineage>
        <taxon>Bacteria</taxon>
        <taxon>Pseudomonadati</taxon>
        <taxon>Gemmatimonadota</taxon>
        <taxon>Gemmatimonadia</taxon>
        <taxon>Gemmatimonadales</taxon>
        <taxon>Gemmatimonadaceae</taxon>
        <taxon>environmental samples</taxon>
    </lineage>
</organism>
<reference evidence="5" key="1">
    <citation type="submission" date="2020-02" db="EMBL/GenBank/DDBJ databases">
        <authorList>
            <person name="Meier V. D."/>
        </authorList>
    </citation>
    <scope>NUCLEOTIDE SEQUENCE</scope>
    <source>
        <strain evidence="5">AVDCRST_MAG11</strain>
    </source>
</reference>
<dbReference type="EMBL" id="CADCTU010000653">
    <property type="protein sequence ID" value="CAA9341252.1"/>
    <property type="molecule type" value="Genomic_DNA"/>
</dbReference>
<dbReference type="Pfam" id="PF00370">
    <property type="entry name" value="FGGY_N"/>
    <property type="match status" value="1"/>
</dbReference>
<dbReference type="GO" id="GO:0004856">
    <property type="term" value="F:D-xylulokinase activity"/>
    <property type="evidence" value="ECO:0007669"/>
    <property type="project" value="UniProtKB-EC"/>
</dbReference>
<evidence type="ECO:0000256" key="3">
    <source>
        <dbReference type="ARBA" id="ARBA00022777"/>
    </source>
</evidence>
<keyword evidence="3 5" id="KW-0418">Kinase</keyword>
<evidence type="ECO:0000313" key="5">
    <source>
        <dbReference type="EMBL" id="CAA9341252.1"/>
    </source>
</evidence>
<protein>
    <submittedName>
        <fullName evidence="5">Xylulose kinase</fullName>
        <ecNumber evidence="5">2.7.1.17</ecNumber>
    </submittedName>
</protein>
<feature type="non-terminal residue" evidence="5">
    <location>
        <position position="249"/>
    </location>
</feature>
<proteinExistence type="inferred from homology"/>
<comment type="similarity">
    <text evidence="1">Belongs to the FGGY kinase family.</text>
</comment>
<accession>A0A6J4LTD4</accession>
<sequence length="249" mass="24760">MLLGIDVGTGSSKALLLGPDGAVAVEAASPHPVSAARPGWAETDPEAWWASVVAAVRSAVGDRGDAVEAIGLSGQMHGVVLAGHDGGALRPAILWADGRSAGQLVAYARLPGELAAVLGNPVVAGMAGPTLLWLREHEPEAYARASWALQPKDWLRARLTGTVETDPSDASGTLLYDVEADGWSGAIAEALGLRRDLLAPVREAAEPAGGLLATAGAALGLPAGIPVAVGAADTAAGGLGTGLLGTGEA</sequence>
<gene>
    <name evidence="5" type="ORF">AVDCRST_MAG11-2980</name>
</gene>
<feature type="domain" description="Carbohydrate kinase FGGY N-terminal" evidence="4">
    <location>
        <begin position="1"/>
        <end position="240"/>
    </location>
</feature>
<evidence type="ECO:0000256" key="2">
    <source>
        <dbReference type="ARBA" id="ARBA00022679"/>
    </source>
</evidence>
<dbReference type="EC" id="2.7.1.17" evidence="5"/>
<evidence type="ECO:0000259" key="4">
    <source>
        <dbReference type="Pfam" id="PF00370"/>
    </source>
</evidence>
<dbReference type="SUPFAM" id="SSF53067">
    <property type="entry name" value="Actin-like ATPase domain"/>
    <property type="match status" value="1"/>
</dbReference>
<keyword evidence="2 5" id="KW-0808">Transferase</keyword>
<dbReference type="PANTHER" id="PTHR43095:SF5">
    <property type="entry name" value="XYLULOSE KINASE"/>
    <property type="match status" value="1"/>
</dbReference>
<evidence type="ECO:0000256" key="1">
    <source>
        <dbReference type="ARBA" id="ARBA00009156"/>
    </source>
</evidence>
<name>A0A6J4LTD4_9BACT</name>
<dbReference type="AlphaFoldDB" id="A0A6J4LTD4"/>
<dbReference type="InterPro" id="IPR018484">
    <property type="entry name" value="FGGY_N"/>
</dbReference>
<dbReference type="PANTHER" id="PTHR43095">
    <property type="entry name" value="SUGAR KINASE"/>
    <property type="match status" value="1"/>
</dbReference>